<dbReference type="RefSeq" id="XP_001742690.1">
    <property type="nucleotide sequence ID" value="XM_001742638.1"/>
</dbReference>
<gene>
    <name evidence="2" type="ORF">MONBRDRAFT_5066</name>
</gene>
<dbReference type="PANTHER" id="PTHR15922:SF2">
    <property type="entry name" value="NBAS SUBUNIT OF NRZ TETHERING COMPLEX"/>
    <property type="match status" value="1"/>
</dbReference>
<keyword evidence="3" id="KW-1185">Reference proteome</keyword>
<dbReference type="PANTHER" id="PTHR15922">
    <property type="entry name" value="NEUROBLASTOMA-AMPLIFIED SEQUENCE"/>
    <property type="match status" value="1"/>
</dbReference>
<dbReference type="GO" id="GO:0000149">
    <property type="term" value="F:SNARE binding"/>
    <property type="evidence" value="ECO:0000318"/>
    <property type="project" value="GO_Central"/>
</dbReference>
<organism evidence="2 3">
    <name type="scientific">Monosiga brevicollis</name>
    <name type="common">Choanoflagellate</name>
    <dbReference type="NCBI Taxonomy" id="81824"/>
    <lineage>
        <taxon>Eukaryota</taxon>
        <taxon>Choanoflagellata</taxon>
        <taxon>Craspedida</taxon>
        <taxon>Salpingoecidae</taxon>
        <taxon>Monosiga</taxon>
    </lineage>
</organism>
<dbReference type="Proteomes" id="UP000001357">
    <property type="component" value="Unassembled WGS sequence"/>
</dbReference>
<proteinExistence type="predicted"/>
<sequence>MAVPTAVTAGQGDGETMLLHETVLQWNDALLTATFRPALASLDGTGLAAIEDRCLQAQQYFDRWWSALFKQCRLPYAAVQFKDRHALPFHVHTVGQAGPHAQTDVLLLASTAAQCRLFTMREGVLLSRSTLQPCTLDNHHNWGGLASTDDEQIALRWTSTGLIEAFDLETGTRLAQLAPMVIDERSVAETSRSDQPLPTHHDGCLVDVHGLTVQRGAHARYLLCSLRYNGILAVHALTPGAVALRTELLHTINLHHLGLSTVGRLTMNGPTLTLYGFSHDGTLVVRRGRLVQQAGRAELELRDPEAVMPSNVLRRQLTPQLILSYCRTEQAELLLLQDGTLLILKGSGSAQHVDLLRNRATCHLPHVEPLERDHSWAGPLQLCPAFGDLLAVTFASGGCKLFSLPALLTSNATLYEALDLDDGFFVLPTGKQSDHLCTFAVRDPVLVNNATHQQQAAALDPEQSLWRLPNWIVDRSFDYSFTAQLHAQVISRVTLAELLRRKIAQNQFSEALQLARMHDLPTDDIYKLQLNLHDVRGYQIQDMVTHITDKLWVCRFLQRAEFQSIADGLELYAHGLQLSRRQEAVPSSHDWSAQFTLLSARLRTHQLVLEALNDDFDYARFIAWLATPLAQLAAQAAARGQVDVLHILFVRHQACLAEHLPLVLKQLPLVMNPKHAERLMPRISRDGQNSIEFVKYKPWAETEDAPPLVPSTRAALSQHDLLAGCVDDFQATHLPPLTEIESFFRARVHALDDACLVQLAFTWAAMAVGRGFTGLEADLTALQLVAALVADDKPGAVIRNAQEFSGASAGTVVTALLPTPAIIENSERCGLELQQRLLPWFESSLHGGKAALSKQHAMAAAIETHTQRIPLCQALADAKLVRRLFPDTKCRTRLYQQVILHDIVPENKWEELAVVAFEEDEARAHWQHVAECAAMLAELGQCVSANTVRGWQQSPASQQEMHLTRLLRLSMGSALSWTARYERLEVLRQIVFASVPASHLDARVVELALMDGSADGAQLGQLLLPFATNSSAPSVIGEGSSSHEAGTTARSLFERSWRTAQRLGAAARQGVHRAHRDSAPANDEAEAEAEAVQVKEQTRMTREQGAQAILNAVSELVSSASDFDQPDVKRAEALLALAPASEPAIQAFRGLVQGFRLLRQYGFQAFPHDVLAATDRMHFLLEAIEQGHLSPRTPQHALKVAQLIGLDRHDELHVALARKALTSGDVMTAVTLLPASCEDWEFLTDLAHGLVAEAPREAVPILARALLLAPAAQVRELVRLQHRVDATLLGPKGRPVATLDRSTPKGLCDAMRAASAEDWLAFATHMFSSDPAAALAALCEHGDASAAQDCWFELCRGASELKWALVGAARLHTPQDHDLFAWARHQKEASRTEDLIAQYLPDLQERAQRESKAEMVASLLAQHGTATAASQDVLVLAQLLLSEENVSRAVQGVVVAHCKENTRSAAPLIARFAQSTTLAQAQEAAERHGLDAASYVRLLEQMNTDDSVASEVLARVLVDVCSRDSPSVDEEGRLNDAFLRSWEECMRWLNAQGSSVLAEVAQELKALPDASLLELYKSDISAQGVLCVLVECAARLDLDVSAKLLQKLESEHGKRAGEMSQCVRHTQLVAALLRRLQEADEDASVAAGVLGRVLPLVAEWDALCYNLVTTEPRLVRLYATPLLEVLPLSAANQVAVGLANEDEPLLTEWPETLQAWAERQLAAAVNWAQRVQVMERAVAVAQRWGAQHAVLVFKECQAWAAWGRRQSEPEPQSDGLCWAFLAELTRAGGCVDSEAAGSVEPSSDTQASTAALSRALSDSDSASAASSACQLCWAAWQLRSAEARLALVVPSGRNARAALVDAWVDLWSDSPCSGESELASYLRARVHTTRRELVEALWQQGQEPLVVTMVPRLAGRYISPSLLSIKGALALLRHDPVFVDER</sequence>
<dbReference type="GeneID" id="5887646"/>
<evidence type="ECO:0000256" key="1">
    <source>
        <dbReference type="SAM" id="MobiDB-lite"/>
    </source>
</evidence>
<dbReference type="EMBL" id="CH991543">
    <property type="protein sequence ID" value="EDQ92928.1"/>
    <property type="molecule type" value="Genomic_DNA"/>
</dbReference>
<evidence type="ECO:0000313" key="3">
    <source>
        <dbReference type="Proteomes" id="UP000001357"/>
    </source>
</evidence>
<feature type="region of interest" description="Disordered" evidence="1">
    <location>
        <begin position="1068"/>
        <end position="1100"/>
    </location>
</feature>
<dbReference type="KEGG" id="mbr:MONBRDRAFT_5066"/>
<dbReference type="GO" id="GO:0070939">
    <property type="term" value="C:Dsl1/NZR complex"/>
    <property type="evidence" value="ECO:0000318"/>
    <property type="project" value="GO_Central"/>
</dbReference>
<accession>A9UPT4</accession>
<evidence type="ECO:0000313" key="2">
    <source>
        <dbReference type="EMBL" id="EDQ92928.1"/>
    </source>
</evidence>
<dbReference type="InParanoid" id="A9UPT4"/>
<name>A9UPT4_MONBE</name>
<protein>
    <submittedName>
        <fullName evidence="2">Uncharacterized protein</fullName>
    </submittedName>
</protein>
<dbReference type="GO" id="GO:0006890">
    <property type="term" value="P:retrograde vesicle-mediated transport, Golgi to endoplasmic reticulum"/>
    <property type="evidence" value="ECO:0000318"/>
    <property type="project" value="GO_Central"/>
</dbReference>
<reference evidence="2 3" key="1">
    <citation type="journal article" date="2008" name="Nature">
        <title>The genome of the choanoflagellate Monosiga brevicollis and the origin of metazoans.</title>
        <authorList>
            <consortium name="JGI Sequencing"/>
            <person name="King N."/>
            <person name="Westbrook M.J."/>
            <person name="Young S.L."/>
            <person name="Kuo A."/>
            <person name="Abedin M."/>
            <person name="Chapman J."/>
            <person name="Fairclough S."/>
            <person name="Hellsten U."/>
            <person name="Isogai Y."/>
            <person name="Letunic I."/>
            <person name="Marr M."/>
            <person name="Pincus D."/>
            <person name="Putnam N."/>
            <person name="Rokas A."/>
            <person name="Wright K.J."/>
            <person name="Zuzow R."/>
            <person name="Dirks W."/>
            <person name="Good M."/>
            <person name="Goodstein D."/>
            <person name="Lemons D."/>
            <person name="Li W."/>
            <person name="Lyons J.B."/>
            <person name="Morris A."/>
            <person name="Nichols S."/>
            <person name="Richter D.J."/>
            <person name="Salamov A."/>
            <person name="Bork P."/>
            <person name="Lim W.A."/>
            <person name="Manning G."/>
            <person name="Miller W.T."/>
            <person name="McGinnis W."/>
            <person name="Shapiro H."/>
            <person name="Tjian R."/>
            <person name="Grigoriev I.V."/>
            <person name="Rokhsar D."/>
        </authorList>
    </citation>
    <scope>NUCLEOTIDE SEQUENCE [LARGE SCALE GENOMIC DNA]</scope>
    <source>
        <strain evidence="3">MX1 / ATCC 50154</strain>
    </source>
</reference>